<feature type="region of interest" description="Disordered" evidence="1">
    <location>
        <begin position="26"/>
        <end position="75"/>
    </location>
</feature>
<feature type="compositionally biased region" description="Basic and acidic residues" evidence="1">
    <location>
        <begin position="31"/>
        <end position="44"/>
    </location>
</feature>
<organism evidence="2 3">
    <name type="scientific">Roseinatronobacter ekhonensis</name>
    <dbReference type="NCBI Taxonomy" id="254356"/>
    <lineage>
        <taxon>Bacteria</taxon>
        <taxon>Pseudomonadati</taxon>
        <taxon>Pseudomonadota</taxon>
        <taxon>Alphaproteobacteria</taxon>
        <taxon>Rhodobacterales</taxon>
        <taxon>Paracoccaceae</taxon>
        <taxon>Roseinatronobacter</taxon>
    </lineage>
</organism>
<dbReference type="EMBL" id="UIHC01000079">
    <property type="protein sequence ID" value="SUZ33836.1"/>
    <property type="molecule type" value="Genomic_DNA"/>
</dbReference>
<evidence type="ECO:0000313" key="3">
    <source>
        <dbReference type="Proteomes" id="UP000272908"/>
    </source>
</evidence>
<feature type="compositionally biased region" description="Basic and acidic residues" evidence="1">
    <location>
        <begin position="62"/>
        <end position="75"/>
    </location>
</feature>
<dbReference type="AlphaFoldDB" id="A0A3B0N1D0"/>
<dbReference type="Proteomes" id="UP000272908">
    <property type="component" value="Unassembled WGS sequence"/>
</dbReference>
<dbReference type="Pfam" id="PF13770">
    <property type="entry name" value="DUF4169"/>
    <property type="match status" value="1"/>
</dbReference>
<evidence type="ECO:0000256" key="1">
    <source>
        <dbReference type="SAM" id="MobiDB-lite"/>
    </source>
</evidence>
<proteinExistence type="predicted"/>
<accession>A0A3B0N1D0</accession>
<dbReference type="InterPro" id="IPR025227">
    <property type="entry name" value="DUF4169"/>
</dbReference>
<gene>
    <name evidence="2" type="ORF">ROE7235_03611</name>
</gene>
<name>A0A3B0N1D0_9RHOB</name>
<evidence type="ECO:0000313" key="2">
    <source>
        <dbReference type="EMBL" id="SUZ33836.1"/>
    </source>
</evidence>
<evidence type="ECO:0008006" key="4">
    <source>
        <dbReference type="Google" id="ProtNLM"/>
    </source>
</evidence>
<keyword evidence="3" id="KW-1185">Reference proteome</keyword>
<protein>
    <recommendedName>
        <fullName evidence="4">DUF4169 domain-containing protein</fullName>
    </recommendedName>
</protein>
<reference evidence="3" key="1">
    <citation type="submission" date="2018-08" db="EMBL/GenBank/DDBJ databases">
        <authorList>
            <person name="Rodrigo-Torres L."/>
            <person name="Arahal R. D."/>
            <person name="Lucena T."/>
        </authorList>
    </citation>
    <scope>NUCLEOTIDE SEQUENCE [LARGE SCALE GENOMIC DNA]</scope>
    <source>
        <strain evidence="3">CECT 7235</strain>
    </source>
</reference>
<sequence>MLKSTLPSTGCAANLAGMSKIINLRTHKKQAARDAKRRQGDAKAARHGRSMAERQAQQAEADTARNHLDRHKRDP</sequence>